<feature type="compositionally biased region" description="Basic and acidic residues" evidence="8">
    <location>
        <begin position="985"/>
        <end position="1002"/>
    </location>
</feature>
<evidence type="ECO:0000259" key="10">
    <source>
        <dbReference type="PROSITE" id="PS50106"/>
    </source>
</evidence>
<reference evidence="14" key="1">
    <citation type="submission" date="2025-08" db="UniProtKB">
        <authorList>
            <consortium name="RefSeq"/>
        </authorList>
    </citation>
    <scope>IDENTIFICATION</scope>
    <source>
        <tissue evidence="14">Blood</tissue>
    </source>
</reference>
<feature type="compositionally biased region" description="Basic residues" evidence="8">
    <location>
        <begin position="509"/>
        <end position="521"/>
    </location>
</feature>
<dbReference type="InterPro" id="IPR035892">
    <property type="entry name" value="C2_domain_sf"/>
</dbReference>
<dbReference type="InterPro" id="IPR011011">
    <property type="entry name" value="Znf_FYVE_PHD"/>
</dbReference>
<protein>
    <submittedName>
        <fullName evidence="14">Regulating synaptic membrane exocytosis protein 1 isoform X27</fullName>
    </submittedName>
</protein>
<gene>
    <name evidence="14" type="primary">RIMS1</name>
</gene>
<feature type="compositionally biased region" description="Basic and acidic residues" evidence="8">
    <location>
        <begin position="305"/>
        <end position="324"/>
    </location>
</feature>
<evidence type="ECO:0000256" key="5">
    <source>
        <dbReference type="ARBA" id="ARBA00023018"/>
    </source>
</evidence>
<feature type="compositionally biased region" description="Polar residues" evidence="8">
    <location>
        <begin position="928"/>
        <end position="937"/>
    </location>
</feature>
<feature type="compositionally biased region" description="Low complexity" evidence="8">
    <location>
        <begin position="694"/>
        <end position="710"/>
    </location>
</feature>
<dbReference type="RefSeq" id="XP_070651819.1">
    <property type="nucleotide sequence ID" value="XM_070795718.1"/>
</dbReference>
<dbReference type="Proteomes" id="UP001652663">
    <property type="component" value="Chromosome 9"/>
</dbReference>
<dbReference type="SUPFAM" id="SSF49562">
    <property type="entry name" value="C2 domain (Calcium/lipid-binding domain, CaLB)"/>
    <property type="match status" value="2"/>
</dbReference>
<evidence type="ECO:0000259" key="11">
    <source>
        <dbReference type="PROSITE" id="PS50178"/>
    </source>
</evidence>
<dbReference type="InterPro" id="IPR054386">
    <property type="entry name" value="RIM_Znf"/>
</dbReference>
<dbReference type="PROSITE" id="PS50004">
    <property type="entry name" value="C2"/>
    <property type="match status" value="2"/>
</dbReference>
<feature type="compositionally biased region" description="Pro residues" evidence="8">
    <location>
        <begin position="9"/>
        <end position="21"/>
    </location>
</feature>
<comment type="subcellular location">
    <subcellularLocation>
        <location evidence="6">Synapse</location>
    </subcellularLocation>
</comment>
<dbReference type="InterPro" id="IPR039032">
    <property type="entry name" value="Rim-like"/>
</dbReference>
<evidence type="ECO:0000256" key="1">
    <source>
        <dbReference type="ARBA" id="ARBA00022723"/>
    </source>
</evidence>
<feature type="region of interest" description="Disordered" evidence="8">
    <location>
        <begin position="182"/>
        <end position="549"/>
    </location>
</feature>
<organism evidence="13 14">
    <name type="scientific">Bos indicus</name>
    <name type="common">Zebu</name>
    <dbReference type="NCBI Taxonomy" id="9915"/>
    <lineage>
        <taxon>Eukaryota</taxon>
        <taxon>Metazoa</taxon>
        <taxon>Chordata</taxon>
        <taxon>Craniata</taxon>
        <taxon>Vertebrata</taxon>
        <taxon>Euteleostomi</taxon>
        <taxon>Mammalia</taxon>
        <taxon>Eutheria</taxon>
        <taxon>Laurasiatheria</taxon>
        <taxon>Artiodactyla</taxon>
        <taxon>Ruminantia</taxon>
        <taxon>Pecora</taxon>
        <taxon>Bovidae</taxon>
        <taxon>Bovinae</taxon>
        <taxon>Bos</taxon>
    </lineage>
</organism>
<dbReference type="CDD" id="cd04028">
    <property type="entry name" value="C2B_RIM1alpha"/>
    <property type="match status" value="1"/>
</dbReference>
<sequence length="1388" mass="154875">MSSAVGPRGPRPPTVPPPMPELPDLSHLTEEERNIILAVMDRQKEEEEKEEAMLKCVVRDMVKPAACKAPRNVEHQPHQPPPRLHQQFESYKEQVRKIGEEARRYQGEHKDDAPTCGICHKTKFADGCGHLCSYCRTKFCARCGGRVSLRSSNEDKVVMWVCNLCRKQQEILTKSGAWFFGSGPQQPSQDGTLSDTATGAGSEAPREKKARLQERSRSQTPLSSAAASAQDQATPGAQMDRTKGAEPAPQAGGPEQKQASSRSRSEPPRDRKKTPGLAEQNGKGAPKGERKRAPRTSAPPAEAPAEERERKERRESRRLEKGRSQDYSVVPEKREEGPVAEAEKQRKEEEYQTRYRSDPNLARYPVQPPPEEQQMRMHARVSRARHERRHSDVSLPRTEAAAGPEGRPGPRAPHAARGSPPASPRAYSAERTAEARAPGAQPLADSSPPAPRPGPGPAEVPEPLRKQSRLDPGSAVLVRKAKREKVETMLRNDSLSSDQSESVRPSPPKPHRAKRGGKRRQMSVSSSEEEGVSTPEYTSCEDVELESESVSEKGDLDYYWLDPATWHSRETSPISSHPVTWQPSKEGDRLIGRVILNKRTTMPKESGALLGLKVVGGKMTDLGRLGAFITKVKKGSLADVVGHLRAGDEVLEWNGKPLPGATNEEVYNIILESKSEPQVEIIVSRPIGDIPRIPESSHPPLESSSSSFESQKMERPSISVISPTSPGALKDAPQVLPGQLSVKLWYDKVGHQLIVNVLQATDLPPRVDGRPRNPYVKMYFLPDRSDKSKRRTKTVKKVLEPKWNQTFVYSHVHRRDFRERMLEITVWDQPRVQEEESEFLGEILIELETALLDDEPHWYKLQTHDESSLPLPQPSPFMPRRHTHGESASKKLQRSQRISDSDMSDYEVDDAIGVVPPGYRSSTRESKPSTLTVPEQQRTTHHRSRSVSPHRGDDQGRPRSRLPNVPLQRSLDEIHPTRRSRSPTRHRDVSRSPIDQRIRDVDSQCLSEQDSELLMLPRAKRGRSAECLHTTSDLQPSLDRARSASTNCLRPDASLHSPERERGRWSPSLDRRRPPSPRIQIQHASPENDRHSRKSERSSIQSQTRKGTASDAERTHRQASPTRSPPMDAAFSSRRGRQLPQVPVRSGSIEQESGHKKLKSTIQRSTETGMAAEMRKMVRQPSRESTDGSINSYSSEGNLIFPGVRLGADSQFSDFLDGLGPAQLVGRQTLATPAMGDIQIGMEDKKGQLEVEVIRARSLTQKPGSKSTPAPYVKVYLLENGACIAKKKTRIARKTLDPLYQQSLVFDESPQGKVLQVIVWGDYGRMDHKCFMGVAQILLEELDLSSMVIGWYKLFPPSSLVDPTLTPLTRRASQSSLESSTGPPCIRS</sequence>
<keyword evidence="1" id="KW-0479">Metal-binding</keyword>
<feature type="domain" description="RabBD" evidence="12">
    <location>
        <begin position="22"/>
        <end position="182"/>
    </location>
</feature>
<dbReference type="SMART" id="SM00228">
    <property type="entry name" value="PDZ"/>
    <property type="match status" value="1"/>
</dbReference>
<evidence type="ECO:0000259" key="9">
    <source>
        <dbReference type="PROSITE" id="PS50004"/>
    </source>
</evidence>
<dbReference type="InterPro" id="IPR036034">
    <property type="entry name" value="PDZ_sf"/>
</dbReference>
<feature type="domain" description="C2" evidence="9">
    <location>
        <begin position="1234"/>
        <end position="1352"/>
    </location>
</feature>
<keyword evidence="4" id="KW-0862">Zinc</keyword>
<dbReference type="InterPro" id="IPR017455">
    <property type="entry name" value="Znf_FYVE-rel"/>
</dbReference>
<feature type="compositionally biased region" description="Pro residues" evidence="8">
    <location>
        <begin position="448"/>
        <end position="460"/>
    </location>
</feature>
<feature type="compositionally biased region" description="Acidic residues" evidence="8">
    <location>
        <begin position="539"/>
        <end position="549"/>
    </location>
</feature>
<dbReference type="InterPro" id="IPR001478">
    <property type="entry name" value="PDZ"/>
</dbReference>
<feature type="domain" description="PDZ" evidence="10">
    <location>
        <begin position="599"/>
        <end position="685"/>
    </location>
</feature>
<proteinExistence type="predicted"/>
<keyword evidence="2" id="KW-0677">Repeat</keyword>
<dbReference type="InterPro" id="IPR000008">
    <property type="entry name" value="C2_dom"/>
</dbReference>
<dbReference type="CDD" id="cd06714">
    <property type="entry name" value="PDZ_RIM-like"/>
    <property type="match status" value="1"/>
</dbReference>
<dbReference type="Gene3D" id="3.30.40.10">
    <property type="entry name" value="Zinc/RING finger domain, C3HC4 (zinc finger)"/>
    <property type="match status" value="1"/>
</dbReference>
<evidence type="ECO:0000256" key="8">
    <source>
        <dbReference type="SAM" id="MobiDB-lite"/>
    </source>
</evidence>
<evidence type="ECO:0000256" key="7">
    <source>
        <dbReference type="PROSITE-ProRule" id="PRU00091"/>
    </source>
</evidence>
<feature type="region of interest" description="Disordered" evidence="8">
    <location>
        <begin position="692"/>
        <end position="726"/>
    </location>
</feature>
<evidence type="ECO:0000256" key="2">
    <source>
        <dbReference type="ARBA" id="ARBA00022737"/>
    </source>
</evidence>
<feature type="compositionally biased region" description="Basic and acidic residues" evidence="8">
    <location>
        <begin position="204"/>
        <end position="217"/>
    </location>
</feature>
<dbReference type="PROSITE" id="PS50916">
    <property type="entry name" value="RABBD"/>
    <property type="match status" value="1"/>
</dbReference>
<feature type="compositionally biased region" description="Polar residues" evidence="8">
    <location>
        <begin position="491"/>
        <end position="503"/>
    </location>
</feature>
<dbReference type="SMART" id="SM00239">
    <property type="entry name" value="C2"/>
    <property type="match status" value="2"/>
</dbReference>
<dbReference type="PANTHER" id="PTHR12157:SF18">
    <property type="entry name" value="REGULATING SYNAPTIC MEMBRANE EXOCYTOSIS PROTEIN 1"/>
    <property type="match status" value="1"/>
</dbReference>
<feature type="compositionally biased region" description="Polar residues" evidence="8">
    <location>
        <begin position="183"/>
        <end position="199"/>
    </location>
</feature>
<evidence type="ECO:0000259" key="12">
    <source>
        <dbReference type="PROSITE" id="PS50916"/>
    </source>
</evidence>
<dbReference type="PROSITE" id="PS50106">
    <property type="entry name" value="PDZ"/>
    <property type="match status" value="1"/>
</dbReference>
<feature type="region of interest" description="Disordered" evidence="8">
    <location>
        <begin position="1036"/>
        <end position="1170"/>
    </location>
</feature>
<evidence type="ECO:0000313" key="13">
    <source>
        <dbReference type="Proteomes" id="UP001652663"/>
    </source>
</evidence>
<dbReference type="CDD" id="cd04031">
    <property type="entry name" value="C2A_RIM1alpha"/>
    <property type="match status" value="1"/>
</dbReference>
<feature type="region of interest" description="Disordered" evidence="8">
    <location>
        <begin position="864"/>
        <end position="1003"/>
    </location>
</feature>
<dbReference type="PANTHER" id="PTHR12157">
    <property type="entry name" value="REGULATING SYNAPTIC MEMBRANE EXOCYTOSIS PROTEIN"/>
    <property type="match status" value="1"/>
</dbReference>
<keyword evidence="13" id="KW-1185">Reference proteome</keyword>
<dbReference type="SUPFAM" id="SSF50156">
    <property type="entry name" value="PDZ domain-like"/>
    <property type="match status" value="1"/>
</dbReference>
<feature type="compositionally biased region" description="Low complexity" evidence="8">
    <location>
        <begin position="412"/>
        <end position="430"/>
    </location>
</feature>
<keyword evidence="3 7" id="KW-0863">Zinc-finger</keyword>
<feature type="compositionally biased region" description="Basic and acidic residues" evidence="8">
    <location>
        <begin position="331"/>
        <end position="357"/>
    </location>
</feature>
<evidence type="ECO:0000313" key="14">
    <source>
        <dbReference type="RefSeq" id="XP_070651819.1"/>
    </source>
</evidence>
<evidence type="ECO:0000256" key="4">
    <source>
        <dbReference type="ARBA" id="ARBA00022833"/>
    </source>
</evidence>
<dbReference type="Pfam" id="PF22601">
    <property type="entry name" value="RIM2a_ZnF"/>
    <property type="match status" value="1"/>
</dbReference>
<dbReference type="InterPro" id="IPR013083">
    <property type="entry name" value="Znf_RING/FYVE/PHD"/>
</dbReference>
<feature type="compositionally biased region" description="Basic residues" evidence="8">
    <location>
        <begin position="377"/>
        <end position="388"/>
    </location>
</feature>
<accession>A0ABM4SVJ9</accession>
<feature type="domain" description="FYVE-type" evidence="11">
    <location>
        <begin position="110"/>
        <end position="170"/>
    </location>
</feature>
<dbReference type="Gene3D" id="2.30.42.10">
    <property type="match status" value="1"/>
</dbReference>
<feature type="domain" description="C2" evidence="9">
    <location>
        <begin position="736"/>
        <end position="859"/>
    </location>
</feature>
<feature type="region of interest" description="Disordered" evidence="8">
    <location>
        <begin position="1"/>
        <end position="27"/>
    </location>
</feature>
<dbReference type="GeneID" id="109563702"/>
<dbReference type="Pfam" id="PF00168">
    <property type="entry name" value="C2"/>
    <property type="match status" value="2"/>
</dbReference>
<keyword evidence="5" id="KW-0770">Synapse</keyword>
<feature type="compositionally biased region" description="Basic and acidic residues" evidence="8">
    <location>
        <begin position="1057"/>
        <end position="1073"/>
    </location>
</feature>
<evidence type="ECO:0000256" key="6">
    <source>
        <dbReference type="ARBA" id="ARBA00034103"/>
    </source>
</evidence>
<feature type="compositionally biased region" description="Polar residues" evidence="8">
    <location>
        <begin position="1098"/>
        <end position="1107"/>
    </location>
</feature>
<dbReference type="Gene3D" id="2.60.40.150">
    <property type="entry name" value="C2 domain"/>
    <property type="match status" value="2"/>
</dbReference>
<dbReference type="PROSITE" id="PS50178">
    <property type="entry name" value="ZF_FYVE"/>
    <property type="match status" value="1"/>
</dbReference>
<evidence type="ECO:0000256" key="3">
    <source>
        <dbReference type="ARBA" id="ARBA00022771"/>
    </source>
</evidence>
<dbReference type="Pfam" id="PF00595">
    <property type="entry name" value="PDZ"/>
    <property type="match status" value="1"/>
</dbReference>
<dbReference type="InterPro" id="IPR010911">
    <property type="entry name" value="Rab_BD"/>
</dbReference>
<dbReference type="SUPFAM" id="SSF57903">
    <property type="entry name" value="FYVE/PHD zinc finger"/>
    <property type="match status" value="1"/>
</dbReference>
<name>A0ABM4SVJ9_BOSIN</name>